<dbReference type="RefSeq" id="WP_208917166.1">
    <property type="nucleotide sequence ID" value="NZ_LT840184.1"/>
</dbReference>
<keyword evidence="7" id="KW-1185">Reference proteome</keyword>
<gene>
    <name evidence="6" type="ORF">SAMN05661091_0089</name>
</gene>
<proteinExistence type="inferred from homology"/>
<dbReference type="EMBL" id="LT840184">
    <property type="protein sequence ID" value="SMF64601.1"/>
    <property type="molecule type" value="Genomic_DNA"/>
</dbReference>
<name>A0A1X7G5V4_9BACL</name>
<dbReference type="Proteomes" id="UP000192940">
    <property type="component" value="Chromosome I"/>
</dbReference>
<protein>
    <submittedName>
        <fullName evidence="6">ABC-2 type transport system ATP-binding protein</fullName>
    </submittedName>
</protein>
<evidence type="ECO:0000256" key="3">
    <source>
        <dbReference type="ARBA" id="ARBA00022741"/>
    </source>
</evidence>
<organism evidence="6 7">
    <name type="scientific">Paenibacillus uliginis N3/975</name>
    <dbReference type="NCBI Taxonomy" id="1313296"/>
    <lineage>
        <taxon>Bacteria</taxon>
        <taxon>Bacillati</taxon>
        <taxon>Bacillota</taxon>
        <taxon>Bacilli</taxon>
        <taxon>Bacillales</taxon>
        <taxon>Paenibacillaceae</taxon>
        <taxon>Paenibacillus</taxon>
    </lineage>
</organism>
<evidence type="ECO:0000259" key="5">
    <source>
        <dbReference type="PROSITE" id="PS50893"/>
    </source>
</evidence>
<dbReference type="InterPro" id="IPR050763">
    <property type="entry name" value="ABC_transporter_ATP-binding"/>
</dbReference>
<dbReference type="InterPro" id="IPR017871">
    <property type="entry name" value="ABC_transporter-like_CS"/>
</dbReference>
<evidence type="ECO:0000256" key="2">
    <source>
        <dbReference type="ARBA" id="ARBA00022448"/>
    </source>
</evidence>
<dbReference type="InterPro" id="IPR003593">
    <property type="entry name" value="AAA+_ATPase"/>
</dbReference>
<dbReference type="CDD" id="cd03230">
    <property type="entry name" value="ABC_DR_subfamily_A"/>
    <property type="match status" value="1"/>
</dbReference>
<dbReference type="STRING" id="1313296.SAMN05661091_0089"/>
<dbReference type="SMART" id="SM00382">
    <property type="entry name" value="AAA"/>
    <property type="match status" value="1"/>
</dbReference>
<accession>A0A1X7G5V4</accession>
<evidence type="ECO:0000313" key="7">
    <source>
        <dbReference type="Proteomes" id="UP000192940"/>
    </source>
</evidence>
<comment type="similarity">
    <text evidence="1">Belongs to the ABC transporter superfamily.</text>
</comment>
<reference evidence="6 7" key="1">
    <citation type="submission" date="2017-04" db="EMBL/GenBank/DDBJ databases">
        <authorList>
            <person name="Afonso C.L."/>
            <person name="Miller P.J."/>
            <person name="Scott M.A."/>
            <person name="Spackman E."/>
            <person name="Goraichik I."/>
            <person name="Dimitrov K.M."/>
            <person name="Suarez D.L."/>
            <person name="Swayne D.E."/>
        </authorList>
    </citation>
    <scope>NUCLEOTIDE SEQUENCE [LARGE SCALE GENOMIC DNA]</scope>
    <source>
        <strain evidence="6 7">N3/975</strain>
    </source>
</reference>
<dbReference type="GO" id="GO:0005524">
    <property type="term" value="F:ATP binding"/>
    <property type="evidence" value="ECO:0007669"/>
    <property type="project" value="UniProtKB-KW"/>
</dbReference>
<dbReference type="SUPFAM" id="SSF52540">
    <property type="entry name" value="P-loop containing nucleoside triphosphate hydrolases"/>
    <property type="match status" value="1"/>
</dbReference>
<dbReference type="PANTHER" id="PTHR42711">
    <property type="entry name" value="ABC TRANSPORTER ATP-BINDING PROTEIN"/>
    <property type="match status" value="1"/>
</dbReference>
<feature type="domain" description="ABC transporter" evidence="5">
    <location>
        <begin position="4"/>
        <end position="231"/>
    </location>
</feature>
<dbReference type="GO" id="GO:0016887">
    <property type="term" value="F:ATP hydrolysis activity"/>
    <property type="evidence" value="ECO:0007669"/>
    <property type="project" value="InterPro"/>
</dbReference>
<dbReference type="PROSITE" id="PS50893">
    <property type="entry name" value="ABC_TRANSPORTER_2"/>
    <property type="match status" value="1"/>
</dbReference>
<evidence type="ECO:0000256" key="1">
    <source>
        <dbReference type="ARBA" id="ARBA00005417"/>
    </source>
</evidence>
<evidence type="ECO:0000256" key="4">
    <source>
        <dbReference type="ARBA" id="ARBA00022840"/>
    </source>
</evidence>
<dbReference type="InterPro" id="IPR003439">
    <property type="entry name" value="ABC_transporter-like_ATP-bd"/>
</dbReference>
<keyword evidence="2" id="KW-0813">Transport</keyword>
<keyword evidence="4 6" id="KW-0067">ATP-binding</keyword>
<evidence type="ECO:0000313" key="6">
    <source>
        <dbReference type="EMBL" id="SMF64601.1"/>
    </source>
</evidence>
<dbReference type="Gene3D" id="3.40.50.300">
    <property type="entry name" value="P-loop containing nucleotide triphosphate hydrolases"/>
    <property type="match status" value="1"/>
</dbReference>
<dbReference type="InterPro" id="IPR027417">
    <property type="entry name" value="P-loop_NTPase"/>
</dbReference>
<dbReference type="AlphaFoldDB" id="A0A1X7G5V4"/>
<keyword evidence="3" id="KW-0547">Nucleotide-binding</keyword>
<dbReference type="PANTHER" id="PTHR42711:SF5">
    <property type="entry name" value="ABC TRANSPORTER ATP-BINDING PROTEIN NATA"/>
    <property type="match status" value="1"/>
</dbReference>
<dbReference type="PROSITE" id="PS00211">
    <property type="entry name" value="ABC_TRANSPORTER_1"/>
    <property type="match status" value="1"/>
</dbReference>
<sequence>MSAILLRNLNKTYSGKRGVIDLNLKVERGEIFGFIGPNGAGKSTTIRLLLQLIAPTSGEIFVLGHRVNGDDPRLRKKIGYLPSEVRLYPDMTGNQVLNFTANVHGVNLKKSPIHEYADRLQWNGNQKIKSYSLGNRKKLGILLALIHNPELLILDEPTSGLDPLVQQQFFQILREWNELKGTTVFFSTHILTEVEKLCDHVAIIRNGRLIQVSTVSEISAAGDHFIEVSFSEMDERDQLQELYKIDPNTKCENGIYRFRVQDKELRSLLAVLSKMPIKDLSVRRTSLEEKFMSEYVSEVNESGGVART</sequence>
<dbReference type="Pfam" id="PF00005">
    <property type="entry name" value="ABC_tran"/>
    <property type="match status" value="1"/>
</dbReference>